<evidence type="ECO:0000313" key="3">
    <source>
        <dbReference type="EMBL" id="MEA5520113.1"/>
    </source>
</evidence>
<dbReference type="InterPro" id="IPR011049">
    <property type="entry name" value="Serralysin-like_metalloprot_C"/>
</dbReference>
<comment type="caution">
    <text evidence="3">The sequence shown here is derived from an EMBL/GenBank/DDBJ whole genome shotgun (WGS) entry which is preliminary data.</text>
</comment>
<gene>
    <name evidence="3" type="ORF">VB854_14290</name>
</gene>
<keyword evidence="4" id="KW-1185">Reference proteome</keyword>
<dbReference type="Proteomes" id="UP001301728">
    <property type="component" value="Unassembled WGS sequence"/>
</dbReference>
<dbReference type="RefSeq" id="WP_323218119.1">
    <property type="nucleotide sequence ID" value="NZ_JAYGHT010000074.1"/>
</dbReference>
<evidence type="ECO:0000313" key="4">
    <source>
        <dbReference type="Proteomes" id="UP001301728"/>
    </source>
</evidence>
<dbReference type="PANTHER" id="PTHR38340:SF1">
    <property type="entry name" value="S-LAYER PROTEIN"/>
    <property type="match status" value="1"/>
</dbReference>
<dbReference type="SUPFAM" id="SSF51120">
    <property type="entry name" value="beta-Roll"/>
    <property type="match status" value="1"/>
</dbReference>
<keyword evidence="2" id="KW-0964">Secreted</keyword>
<name>A0ABU5U0B0_9CYAN</name>
<dbReference type="PANTHER" id="PTHR38340">
    <property type="entry name" value="S-LAYER PROTEIN"/>
    <property type="match status" value="1"/>
</dbReference>
<dbReference type="EMBL" id="JAYGHT010000074">
    <property type="protein sequence ID" value="MEA5520113.1"/>
    <property type="molecule type" value="Genomic_DNA"/>
</dbReference>
<dbReference type="Gene3D" id="2.150.10.10">
    <property type="entry name" value="Serralysin-like metalloprotease, C-terminal"/>
    <property type="match status" value="2"/>
</dbReference>
<dbReference type="InterPro" id="IPR001343">
    <property type="entry name" value="Hemolysn_Ca-bd"/>
</dbReference>
<organism evidence="3 4">
    <name type="scientific">Limnoraphis robusta CCNP1315</name>
    <dbReference type="NCBI Taxonomy" id="3110306"/>
    <lineage>
        <taxon>Bacteria</taxon>
        <taxon>Bacillati</taxon>
        <taxon>Cyanobacteriota</taxon>
        <taxon>Cyanophyceae</taxon>
        <taxon>Oscillatoriophycideae</taxon>
        <taxon>Oscillatoriales</taxon>
        <taxon>Sirenicapillariaceae</taxon>
        <taxon>Limnoraphis</taxon>
    </lineage>
</organism>
<reference evidence="3 4" key="1">
    <citation type="submission" date="2023-12" db="EMBL/GenBank/DDBJ databases">
        <title>Baltic Sea Cyanobacteria.</title>
        <authorList>
            <person name="Delbaje E."/>
            <person name="Fewer D.P."/>
            <person name="Shishido T.K."/>
        </authorList>
    </citation>
    <scope>NUCLEOTIDE SEQUENCE [LARGE SCALE GENOMIC DNA]</scope>
    <source>
        <strain evidence="3 4">CCNP 1315</strain>
    </source>
</reference>
<evidence type="ECO:0000256" key="1">
    <source>
        <dbReference type="ARBA" id="ARBA00004613"/>
    </source>
</evidence>
<proteinExistence type="predicted"/>
<comment type="subcellular location">
    <subcellularLocation>
        <location evidence="1">Secreted</location>
    </subcellularLocation>
</comment>
<sequence length="275" mass="28439">MAEFNISVSLGSENPFFGTPENDIITVVTPEDRISYTLDGALGNDRIEGGNGDDRLLGNQGNDTLLGSQGNDTLFGMEGDDNISPGGGNDLIFGNQGNDTFFTTGTDDTVFGGQDNDSIIGGSNNIAFGNLGNDTISIDAGSTLFGGQGNDSLEGIAGNQTLSGDLGQDTLRGGGGNDLFLMGNIGAENADIITEFEIGQDRIALSGLTFEQLAISSISRSEVDSIFGSGSAGAFSNNILQILKIEAGGQLVAVVGGDQVDFINQFQQPQNFTLI</sequence>
<dbReference type="PRINTS" id="PR00313">
    <property type="entry name" value="CABNDNGRPT"/>
</dbReference>
<accession>A0ABU5U0B0</accession>
<evidence type="ECO:0000256" key="2">
    <source>
        <dbReference type="ARBA" id="ARBA00022525"/>
    </source>
</evidence>
<dbReference type="InterPro" id="IPR050557">
    <property type="entry name" value="RTX_toxin/Mannuronan_C5-epim"/>
</dbReference>
<dbReference type="Pfam" id="PF00353">
    <property type="entry name" value="HemolysinCabind"/>
    <property type="match status" value="3"/>
</dbReference>
<protein>
    <submittedName>
        <fullName evidence="3">Calcium-binding protein</fullName>
    </submittedName>
</protein>